<comment type="caution">
    <text evidence="3">The sequence shown here is derived from an EMBL/GenBank/DDBJ whole genome shotgun (WGS) entry which is preliminary data.</text>
</comment>
<feature type="domain" description="Ribbon-helix-helix protein CopG" evidence="2">
    <location>
        <begin position="3"/>
        <end position="39"/>
    </location>
</feature>
<dbReference type="GO" id="GO:0006355">
    <property type="term" value="P:regulation of DNA-templated transcription"/>
    <property type="evidence" value="ECO:0007669"/>
    <property type="project" value="InterPro"/>
</dbReference>
<dbReference type="Pfam" id="PF01402">
    <property type="entry name" value="RHH_1"/>
    <property type="match status" value="1"/>
</dbReference>
<evidence type="ECO:0000313" key="3">
    <source>
        <dbReference type="EMBL" id="HIZ37282.1"/>
    </source>
</evidence>
<dbReference type="Proteomes" id="UP000824037">
    <property type="component" value="Unassembled WGS sequence"/>
</dbReference>
<dbReference type="Gene3D" id="1.10.1220.10">
    <property type="entry name" value="Met repressor-like"/>
    <property type="match status" value="1"/>
</dbReference>
<organism evidence="3 4">
    <name type="scientific">Candidatus Ruania gallistercoris</name>
    <dbReference type="NCBI Taxonomy" id="2838746"/>
    <lineage>
        <taxon>Bacteria</taxon>
        <taxon>Bacillati</taxon>
        <taxon>Actinomycetota</taxon>
        <taxon>Actinomycetes</taxon>
        <taxon>Micrococcales</taxon>
        <taxon>Ruaniaceae</taxon>
        <taxon>Ruania</taxon>
    </lineage>
</organism>
<dbReference type="EMBL" id="DXBY01000277">
    <property type="protein sequence ID" value="HIZ37282.1"/>
    <property type="molecule type" value="Genomic_DNA"/>
</dbReference>
<feature type="region of interest" description="Disordered" evidence="1">
    <location>
        <begin position="64"/>
        <end position="84"/>
    </location>
</feature>
<protein>
    <submittedName>
        <fullName evidence="3">Ribbon-helix-helix domain-containing protein</fullName>
    </submittedName>
</protein>
<dbReference type="SUPFAM" id="SSF47598">
    <property type="entry name" value="Ribbon-helix-helix"/>
    <property type="match status" value="1"/>
</dbReference>
<evidence type="ECO:0000256" key="1">
    <source>
        <dbReference type="SAM" id="MobiDB-lite"/>
    </source>
</evidence>
<dbReference type="InterPro" id="IPR002145">
    <property type="entry name" value="CopG"/>
</dbReference>
<name>A0A9D2J5W1_9MICO</name>
<evidence type="ECO:0000259" key="2">
    <source>
        <dbReference type="Pfam" id="PF01402"/>
    </source>
</evidence>
<reference evidence="3" key="1">
    <citation type="journal article" date="2021" name="PeerJ">
        <title>Extensive microbial diversity within the chicken gut microbiome revealed by metagenomics and culture.</title>
        <authorList>
            <person name="Gilroy R."/>
            <person name="Ravi A."/>
            <person name="Getino M."/>
            <person name="Pursley I."/>
            <person name="Horton D.L."/>
            <person name="Alikhan N.F."/>
            <person name="Baker D."/>
            <person name="Gharbi K."/>
            <person name="Hall N."/>
            <person name="Watson M."/>
            <person name="Adriaenssens E.M."/>
            <person name="Foster-Nyarko E."/>
            <person name="Jarju S."/>
            <person name="Secka A."/>
            <person name="Antonio M."/>
            <person name="Oren A."/>
            <person name="Chaudhuri R.R."/>
            <person name="La Ragione R."/>
            <person name="Hildebrand F."/>
            <person name="Pallen M.J."/>
        </authorList>
    </citation>
    <scope>NUCLEOTIDE SEQUENCE</scope>
    <source>
        <strain evidence="3">ChiGjej4B4-7305</strain>
    </source>
</reference>
<gene>
    <name evidence="3" type="ORF">H9815_16015</name>
</gene>
<sequence length="84" mass="9184">MQRTTIYLDEEQTAALDELAADQGVSRAEIIRRLLAEGLAGRTRDVTVDLAWIEASFGVAEIAAPDRGPGAPEHQLDQLPELDR</sequence>
<evidence type="ECO:0000313" key="4">
    <source>
        <dbReference type="Proteomes" id="UP000824037"/>
    </source>
</evidence>
<accession>A0A9D2J5W1</accession>
<reference evidence="3" key="2">
    <citation type="submission" date="2021-04" db="EMBL/GenBank/DDBJ databases">
        <authorList>
            <person name="Gilroy R."/>
        </authorList>
    </citation>
    <scope>NUCLEOTIDE SEQUENCE</scope>
    <source>
        <strain evidence="3">ChiGjej4B4-7305</strain>
    </source>
</reference>
<dbReference type="CDD" id="cd21631">
    <property type="entry name" value="RHH_CopG_NikR-like"/>
    <property type="match status" value="1"/>
</dbReference>
<dbReference type="InterPro" id="IPR010985">
    <property type="entry name" value="Ribbon_hlx_hlx"/>
</dbReference>
<dbReference type="InterPro" id="IPR013321">
    <property type="entry name" value="Arc_rbn_hlx_hlx"/>
</dbReference>
<proteinExistence type="predicted"/>
<dbReference type="AlphaFoldDB" id="A0A9D2J5W1"/>